<name>D9SG16_GALCS</name>
<evidence type="ECO:0000313" key="3">
    <source>
        <dbReference type="Proteomes" id="UP000001235"/>
    </source>
</evidence>
<protein>
    <submittedName>
        <fullName evidence="2">Uncharacterized protein</fullName>
    </submittedName>
</protein>
<accession>D9SG16</accession>
<keyword evidence="3" id="KW-1185">Reference proteome</keyword>
<evidence type="ECO:0000256" key="1">
    <source>
        <dbReference type="SAM" id="SignalP"/>
    </source>
</evidence>
<sequence precursor="true">MSTRVRFNRAWCTLLVMGTLILSVHAGAEEPAVVGASNVGASSAVVPAQPAAFEIIPEDPLAAKLRISDKTKSYKKTFYLRGYSLSEPAWMDEHRYIAEMHAGDGFEAKFGEIPPKVVIVDTLTGKVEDTGVVGDLMCYSEGRIATSVRNGLSWTMYFGKLGEPLQAYPKNFPQELELNVQSCQLVPVWRRPKAAPEEPQFVARFPLKVEHGTIFEWKPASYPALKIGRDEYGRPGFYRDGPAEMPPFHVYWEQPSGKRIDIQFNPGEKISYVSYLPYEKAYLIWIDLSGTQPIEGTSPRFERLLYLDGTVKRFGVPPVIMDLVQVRKVHGLAKYSKKGFEWGAHWKSRETDSQHIGGFYEVMNGALVKIESRGGGTGPDGCREYGKEQQLFSKRLDFFYIDVCKGE</sequence>
<reference evidence="2 3" key="1">
    <citation type="submission" date="2010-08" db="EMBL/GenBank/DDBJ databases">
        <title>Complete sequence of Gallionella capsiferriformans ES-2.</title>
        <authorList>
            <consortium name="US DOE Joint Genome Institute"/>
            <person name="Lucas S."/>
            <person name="Copeland A."/>
            <person name="Lapidus A."/>
            <person name="Cheng J.-F."/>
            <person name="Bruce D."/>
            <person name="Goodwin L."/>
            <person name="Pitluck S."/>
            <person name="Chertkov O."/>
            <person name="Davenport K.W."/>
            <person name="Detter J.C."/>
            <person name="Han C."/>
            <person name="Tapia R."/>
            <person name="Land M."/>
            <person name="Hauser L."/>
            <person name="Chang Y.-J."/>
            <person name="Jeffries C."/>
            <person name="Kyrpides N."/>
            <person name="Ivanova N."/>
            <person name="Mikhailova N."/>
            <person name="Shelobolina E.S."/>
            <person name="Picardal F."/>
            <person name="Roden E."/>
            <person name="Emerson D."/>
            <person name="Woyke T."/>
        </authorList>
    </citation>
    <scope>NUCLEOTIDE SEQUENCE [LARGE SCALE GENOMIC DNA]</scope>
    <source>
        <strain evidence="2 3">ES-2</strain>
    </source>
</reference>
<keyword evidence="1" id="KW-0732">Signal</keyword>
<dbReference type="HOGENOM" id="CLU_675706_0_0_4"/>
<evidence type="ECO:0000313" key="2">
    <source>
        <dbReference type="EMBL" id="ADL55463.1"/>
    </source>
</evidence>
<dbReference type="STRING" id="395494.Galf_1443"/>
<dbReference type="AlphaFoldDB" id="D9SG16"/>
<organism evidence="2 3">
    <name type="scientific">Gallionella capsiferriformans (strain ES-2)</name>
    <name type="common">Gallionella ferruginea capsiferriformans (strain ES-2)</name>
    <dbReference type="NCBI Taxonomy" id="395494"/>
    <lineage>
        <taxon>Bacteria</taxon>
        <taxon>Pseudomonadati</taxon>
        <taxon>Pseudomonadota</taxon>
        <taxon>Betaproteobacteria</taxon>
        <taxon>Nitrosomonadales</taxon>
        <taxon>Gallionellaceae</taxon>
        <taxon>Gallionella</taxon>
    </lineage>
</organism>
<feature type="signal peptide" evidence="1">
    <location>
        <begin position="1"/>
        <end position="28"/>
    </location>
</feature>
<dbReference type="EMBL" id="CP002159">
    <property type="protein sequence ID" value="ADL55463.1"/>
    <property type="molecule type" value="Genomic_DNA"/>
</dbReference>
<proteinExistence type="predicted"/>
<dbReference type="KEGG" id="gca:Galf_1443"/>
<feature type="chain" id="PRO_5003128108" evidence="1">
    <location>
        <begin position="29"/>
        <end position="407"/>
    </location>
</feature>
<dbReference type="Proteomes" id="UP000001235">
    <property type="component" value="Chromosome"/>
</dbReference>
<dbReference type="OrthoDB" id="5958450at2"/>
<gene>
    <name evidence="2" type="ordered locus">Galf_1443</name>
</gene>
<dbReference type="RefSeq" id="WP_013293402.1">
    <property type="nucleotide sequence ID" value="NC_014394.1"/>
</dbReference>